<dbReference type="EMBL" id="BSTX01000001">
    <property type="protein sequence ID" value="GLZ77198.1"/>
    <property type="molecule type" value="Genomic_DNA"/>
</dbReference>
<dbReference type="PANTHER" id="PTHR39420:SF1">
    <property type="entry name" value="HYDROLASE"/>
    <property type="match status" value="1"/>
</dbReference>
<protein>
    <recommendedName>
        <fullName evidence="3">Coenzyme F420 biosynthesis-associated protein</fullName>
    </recommendedName>
</protein>
<comment type="caution">
    <text evidence="1">The sequence shown here is derived from an EMBL/GenBank/DDBJ whole genome shotgun (WGS) entry which is preliminary data.</text>
</comment>
<dbReference type="RefSeq" id="WP_285662328.1">
    <property type="nucleotide sequence ID" value="NZ_BSTX01000001.1"/>
</dbReference>
<gene>
    <name evidence="1" type="ORF">Afil01_20050</name>
</gene>
<sequence length="351" mass="37924">MTQFVDWELAARTARSLGKTGPAVTFEEAAAIVADLRRLADEAAGHVAAFTGLEGGGSPVRVVDRPDWARANIDGLARVIEPLADKLAGNPGPLTRALGPRVTAVQAGTVLAYLSGRVLGQYEIFGGAEKGKQSGEEKGQLLLVAPNILESERKLEADPRDFRLWVCLHEVAHRTQFTAVPWLREHFTAEIAAFADASGPDEEPWTERVSRAVSAIAEATRDNDGGGVMDAVITEGQKAIVDRITALMTLLEGHAEYVMDGVGPEVIGTVAQIRGKFDKRRSAGNPIERVIRRLLGVDMKMRQYAEGRAYVEAVVTRVGMDAFNRVWTSPETLPTRAELADPAAWIARVGP</sequence>
<dbReference type="PANTHER" id="PTHR39420">
    <property type="match status" value="1"/>
</dbReference>
<dbReference type="InterPro" id="IPR018766">
    <property type="entry name" value="Zinicin_2"/>
</dbReference>
<dbReference type="AlphaFoldDB" id="A0A9W6W8P8"/>
<evidence type="ECO:0008006" key="3">
    <source>
        <dbReference type="Google" id="ProtNLM"/>
    </source>
</evidence>
<evidence type="ECO:0000313" key="1">
    <source>
        <dbReference type="EMBL" id="GLZ77198.1"/>
    </source>
</evidence>
<dbReference type="NCBIfam" id="TIGR03883">
    <property type="entry name" value="DUF2342_F420"/>
    <property type="match status" value="1"/>
</dbReference>
<keyword evidence="2" id="KW-1185">Reference proteome</keyword>
<dbReference type="SUPFAM" id="SSF55486">
    <property type="entry name" value="Metalloproteases ('zincins'), catalytic domain"/>
    <property type="match status" value="1"/>
</dbReference>
<dbReference type="Pfam" id="PF10103">
    <property type="entry name" value="Zincin_2"/>
    <property type="match status" value="1"/>
</dbReference>
<dbReference type="InterPro" id="IPR022454">
    <property type="entry name" value="CHP03883_F420-assoc"/>
</dbReference>
<dbReference type="Gene3D" id="1.20.150.30">
    <property type="entry name" value="Zincin-like metallopeptidase, N-terminal domain"/>
    <property type="match status" value="1"/>
</dbReference>
<dbReference type="InterPro" id="IPR042271">
    <property type="entry name" value="Zinicin_2_N"/>
</dbReference>
<reference evidence="1" key="1">
    <citation type="submission" date="2023-03" db="EMBL/GenBank/DDBJ databases">
        <title>Actinorhabdospora filicis NBRC 111898.</title>
        <authorList>
            <person name="Ichikawa N."/>
            <person name="Sato H."/>
            <person name="Tonouchi N."/>
        </authorList>
    </citation>
    <scope>NUCLEOTIDE SEQUENCE</scope>
    <source>
        <strain evidence="1">NBRC 111898</strain>
    </source>
</reference>
<dbReference type="NCBIfam" id="TIGR03624">
    <property type="entry name" value="putative hydrolase"/>
    <property type="match status" value="1"/>
</dbReference>
<proteinExistence type="predicted"/>
<evidence type="ECO:0000313" key="2">
    <source>
        <dbReference type="Proteomes" id="UP001165079"/>
    </source>
</evidence>
<name>A0A9W6W8P8_9ACTN</name>
<organism evidence="1 2">
    <name type="scientific">Actinorhabdospora filicis</name>
    <dbReference type="NCBI Taxonomy" id="1785913"/>
    <lineage>
        <taxon>Bacteria</taxon>
        <taxon>Bacillati</taxon>
        <taxon>Actinomycetota</taxon>
        <taxon>Actinomycetes</taxon>
        <taxon>Micromonosporales</taxon>
        <taxon>Micromonosporaceae</taxon>
        <taxon>Actinorhabdospora</taxon>
    </lineage>
</organism>
<accession>A0A9W6W8P8</accession>
<dbReference type="Proteomes" id="UP001165079">
    <property type="component" value="Unassembled WGS sequence"/>
</dbReference>